<evidence type="ECO:0000313" key="3">
    <source>
        <dbReference type="Proteomes" id="UP000296049"/>
    </source>
</evidence>
<organism evidence="2 3">
    <name type="scientific">Anas platyrhynchos</name>
    <name type="common">Mallard</name>
    <name type="synonym">Anas boschas</name>
    <dbReference type="NCBI Taxonomy" id="8839"/>
    <lineage>
        <taxon>Eukaryota</taxon>
        <taxon>Metazoa</taxon>
        <taxon>Chordata</taxon>
        <taxon>Craniata</taxon>
        <taxon>Vertebrata</taxon>
        <taxon>Euteleostomi</taxon>
        <taxon>Archelosauria</taxon>
        <taxon>Archosauria</taxon>
        <taxon>Dinosauria</taxon>
        <taxon>Saurischia</taxon>
        <taxon>Theropoda</taxon>
        <taxon>Coelurosauria</taxon>
        <taxon>Aves</taxon>
        <taxon>Neognathae</taxon>
        <taxon>Galloanserae</taxon>
        <taxon>Anseriformes</taxon>
        <taxon>Anatidae</taxon>
        <taxon>Anatinae</taxon>
        <taxon>Anas</taxon>
    </lineage>
</organism>
<dbReference type="Proteomes" id="UP000296049">
    <property type="component" value="Unassembled WGS sequence"/>
</dbReference>
<reference evidence="3" key="1">
    <citation type="journal article" date="2013" name="Nat. Genet.">
        <title>The duck genome and transcriptome provide insight into an avian influenza virus reservoir species.</title>
        <authorList>
            <person name="Huang Y."/>
            <person name="Li Y."/>
            <person name="Burt D.W."/>
            <person name="Chen H."/>
            <person name="Zhang Y."/>
            <person name="Qian W."/>
            <person name="Kim H."/>
            <person name="Gan S."/>
            <person name="Zhao Y."/>
            <person name="Li J."/>
            <person name="Yi K."/>
            <person name="Feng H."/>
            <person name="Zhu P."/>
            <person name="Li B."/>
            <person name="Liu Q."/>
            <person name="Fairley S."/>
            <person name="Magor K.E."/>
            <person name="Du Z."/>
            <person name="Hu X."/>
            <person name="Goodman L."/>
            <person name="Tafer H."/>
            <person name="Vignal A."/>
            <person name="Lee T."/>
            <person name="Kim K.W."/>
            <person name="Sheng Z."/>
            <person name="An Y."/>
            <person name="Searle S."/>
            <person name="Herrero J."/>
            <person name="Groenen M.A."/>
            <person name="Crooijmans R.P."/>
            <person name="Faraut T."/>
            <person name="Cai Q."/>
            <person name="Webster R.G."/>
            <person name="Aldridge J.R."/>
            <person name="Warren W.C."/>
            <person name="Bartschat S."/>
            <person name="Kehr S."/>
            <person name="Marz M."/>
            <person name="Stadler P.F."/>
            <person name="Smith J."/>
            <person name="Kraus R.H."/>
            <person name="Zhao Y."/>
            <person name="Ren L."/>
            <person name="Fei J."/>
            <person name="Morisson M."/>
            <person name="Kaiser P."/>
            <person name="Griffin D.K."/>
            <person name="Rao M."/>
            <person name="Pitel F."/>
            <person name="Wang J."/>
            <person name="Li N."/>
        </authorList>
    </citation>
    <scope>NUCLEOTIDE SEQUENCE [LARGE SCALE GENOMIC DNA]</scope>
</reference>
<keyword evidence="3" id="KW-1185">Reference proteome</keyword>
<dbReference type="AlphaFoldDB" id="R0LN19"/>
<evidence type="ECO:0000313" key="2">
    <source>
        <dbReference type="EMBL" id="EOB03115.1"/>
    </source>
</evidence>
<dbReference type="EMBL" id="KB742888">
    <property type="protein sequence ID" value="EOB03115.1"/>
    <property type="molecule type" value="Genomic_DNA"/>
</dbReference>
<feature type="compositionally biased region" description="Basic and acidic residues" evidence="1">
    <location>
        <begin position="235"/>
        <end position="244"/>
    </location>
</feature>
<gene>
    <name evidence="2" type="ORF">Anapl_13141</name>
</gene>
<protein>
    <submittedName>
        <fullName evidence="2">Uncharacterized protein</fullName>
    </submittedName>
</protein>
<evidence type="ECO:0000256" key="1">
    <source>
        <dbReference type="SAM" id="MobiDB-lite"/>
    </source>
</evidence>
<name>R0LN19_ANAPL</name>
<sequence>MGSHAPLVPMERTVGFRKGCLESGRARRGISESCSEQAAGFIRRGISPRCRSFGTLAERRRAPRQLCAGSCLAPSTGPVHILISLLTSGHQHPPAALPMPPVSLVPSLAVTARSFVSPEIPGKDVRGSLVSCAGGQEGTRWLHRLQQRGRGRGSPAPPFHSSFVPVGRLPGCVPLIVPQPWLCGIPVTGHQELHTIAQLLSPAEEHSPYDEQGLPAPNEHRHQEKPAGKALPAPNEHRHQERPAGKALATLPLGPSFGKGTL</sequence>
<proteinExistence type="predicted"/>
<accession>R0LN19</accession>
<feature type="compositionally biased region" description="Basic and acidic residues" evidence="1">
    <location>
        <begin position="218"/>
        <end position="227"/>
    </location>
</feature>
<feature type="region of interest" description="Disordered" evidence="1">
    <location>
        <begin position="204"/>
        <end position="262"/>
    </location>
</feature>